<comment type="caution">
    <text evidence="2">The sequence shown here is derived from an EMBL/GenBank/DDBJ whole genome shotgun (WGS) entry which is preliminary data.</text>
</comment>
<evidence type="ECO:0000313" key="3">
    <source>
        <dbReference type="Proteomes" id="UP000799441"/>
    </source>
</evidence>
<evidence type="ECO:0000256" key="1">
    <source>
        <dbReference type="SAM" id="MobiDB-lite"/>
    </source>
</evidence>
<name>A0A9P4Q6Y5_9PEZI</name>
<feature type="compositionally biased region" description="Basic and acidic residues" evidence="1">
    <location>
        <begin position="33"/>
        <end position="44"/>
    </location>
</feature>
<feature type="compositionally biased region" description="Basic residues" evidence="1">
    <location>
        <begin position="1"/>
        <end position="11"/>
    </location>
</feature>
<feature type="region of interest" description="Disordered" evidence="1">
    <location>
        <begin position="1"/>
        <end position="157"/>
    </location>
</feature>
<accession>A0A9P4Q6Y5</accession>
<dbReference type="EMBL" id="MU003809">
    <property type="protein sequence ID" value="KAF2719571.1"/>
    <property type="molecule type" value="Genomic_DNA"/>
</dbReference>
<dbReference type="OrthoDB" id="5556956at2759"/>
<gene>
    <name evidence="2" type="ORF">K431DRAFT_305012</name>
</gene>
<feature type="region of interest" description="Disordered" evidence="1">
    <location>
        <begin position="201"/>
        <end position="311"/>
    </location>
</feature>
<dbReference type="InterPro" id="IPR027973">
    <property type="entry name" value="FSAF1-like"/>
</dbReference>
<dbReference type="PANTHER" id="PTHR28096">
    <property type="entry name" value="PROTEIN FAF1"/>
    <property type="match status" value="1"/>
</dbReference>
<dbReference type="Proteomes" id="UP000799441">
    <property type="component" value="Unassembled WGS sequence"/>
</dbReference>
<dbReference type="Pfam" id="PF15375">
    <property type="entry name" value="FSAF1"/>
    <property type="match status" value="1"/>
</dbReference>
<evidence type="ECO:0000313" key="2">
    <source>
        <dbReference type="EMBL" id="KAF2719571.1"/>
    </source>
</evidence>
<feature type="compositionally biased region" description="Acidic residues" evidence="1">
    <location>
        <begin position="54"/>
        <end position="97"/>
    </location>
</feature>
<evidence type="ECO:0008006" key="4">
    <source>
        <dbReference type="Google" id="ProtNLM"/>
    </source>
</evidence>
<dbReference type="GO" id="GO:0000462">
    <property type="term" value="P:maturation of SSU-rRNA from tricistronic rRNA transcript (SSU-rRNA, 5.8S rRNA, LSU-rRNA)"/>
    <property type="evidence" value="ECO:0007669"/>
    <property type="project" value="TreeGrafter"/>
</dbReference>
<dbReference type="PANTHER" id="PTHR28096:SF1">
    <property type="entry name" value="PROTEIN FAF1"/>
    <property type="match status" value="1"/>
</dbReference>
<reference evidence="2" key="1">
    <citation type="journal article" date="2020" name="Stud. Mycol.">
        <title>101 Dothideomycetes genomes: a test case for predicting lifestyles and emergence of pathogens.</title>
        <authorList>
            <person name="Haridas S."/>
            <person name="Albert R."/>
            <person name="Binder M."/>
            <person name="Bloem J."/>
            <person name="Labutti K."/>
            <person name="Salamov A."/>
            <person name="Andreopoulos B."/>
            <person name="Baker S."/>
            <person name="Barry K."/>
            <person name="Bills G."/>
            <person name="Bluhm B."/>
            <person name="Cannon C."/>
            <person name="Castanera R."/>
            <person name="Culley D."/>
            <person name="Daum C."/>
            <person name="Ezra D."/>
            <person name="Gonzalez J."/>
            <person name="Henrissat B."/>
            <person name="Kuo A."/>
            <person name="Liang C."/>
            <person name="Lipzen A."/>
            <person name="Lutzoni F."/>
            <person name="Magnuson J."/>
            <person name="Mondo S."/>
            <person name="Nolan M."/>
            <person name="Ohm R."/>
            <person name="Pangilinan J."/>
            <person name="Park H.-J."/>
            <person name="Ramirez L."/>
            <person name="Alfaro M."/>
            <person name="Sun H."/>
            <person name="Tritt A."/>
            <person name="Yoshinaga Y."/>
            <person name="Zwiers L.-H."/>
            <person name="Turgeon B."/>
            <person name="Goodwin S."/>
            <person name="Spatafora J."/>
            <person name="Crous P."/>
            <person name="Grigoriev I."/>
        </authorList>
    </citation>
    <scope>NUCLEOTIDE SEQUENCE</scope>
    <source>
        <strain evidence="2">CBS 116435</strain>
    </source>
</reference>
<dbReference type="AlphaFoldDB" id="A0A9P4Q6Y5"/>
<dbReference type="GO" id="GO:0005730">
    <property type="term" value="C:nucleolus"/>
    <property type="evidence" value="ECO:0007669"/>
    <property type="project" value="TreeGrafter"/>
</dbReference>
<sequence>MAVVLGKRKRRTDLQKKDDPEIGGGQQEEGSEEDMRVRFKRAFEARFMPLPQAVEEDEDDEDGEGDDDDASDDEDEDEDDWSGLSGGEDEGAGEIETVDYSAMQSLNGQYDKRELRAFMSSKPPTLEPQTKPKPKPNNKPQTAPDDSPEADDLKNDLALQRLLKESHLLDAKNARTSSMVPEGKVRLKALDMRLQDLGARESHLKQEKMPMSHRKGMVAKATMREDKRRKEAVENGIVLEKARKRDVGGSSGGSGGDKLKKRRERGVGGPNVGRFASGTLKLSARDVRDIQGPRRGGRGGGRGRGGRGRKR</sequence>
<organism evidence="2 3">
    <name type="scientific">Polychaeton citri CBS 116435</name>
    <dbReference type="NCBI Taxonomy" id="1314669"/>
    <lineage>
        <taxon>Eukaryota</taxon>
        <taxon>Fungi</taxon>
        <taxon>Dikarya</taxon>
        <taxon>Ascomycota</taxon>
        <taxon>Pezizomycotina</taxon>
        <taxon>Dothideomycetes</taxon>
        <taxon>Dothideomycetidae</taxon>
        <taxon>Capnodiales</taxon>
        <taxon>Capnodiaceae</taxon>
        <taxon>Polychaeton</taxon>
    </lineage>
</organism>
<feature type="compositionally biased region" description="Basic and acidic residues" evidence="1">
    <location>
        <begin position="201"/>
        <end position="210"/>
    </location>
</feature>
<dbReference type="InterPro" id="IPR053030">
    <property type="entry name" value="Ribosomal_biogenesis_FAF1-like"/>
</dbReference>
<protein>
    <recommendedName>
        <fullName evidence="4">Protein FAF1</fullName>
    </recommendedName>
</protein>
<keyword evidence="3" id="KW-1185">Reference proteome</keyword>
<feature type="compositionally biased region" description="Basic and acidic residues" evidence="1">
    <location>
        <begin position="222"/>
        <end position="233"/>
    </location>
</feature>
<feature type="compositionally biased region" description="Basic and acidic residues" evidence="1">
    <location>
        <begin position="283"/>
        <end position="292"/>
    </location>
</feature>
<proteinExistence type="predicted"/>